<evidence type="ECO:0000313" key="2">
    <source>
        <dbReference type="Proteomes" id="UP000265882"/>
    </source>
</evidence>
<dbReference type="SUPFAM" id="SSF54285">
    <property type="entry name" value="MoaD/ThiS"/>
    <property type="match status" value="1"/>
</dbReference>
<dbReference type="InterPro" id="IPR012675">
    <property type="entry name" value="Beta-grasp_dom_sf"/>
</dbReference>
<evidence type="ECO:0008006" key="3">
    <source>
        <dbReference type="Google" id="ProtNLM"/>
    </source>
</evidence>
<dbReference type="AlphaFoldDB" id="A0A3A4NIR1"/>
<dbReference type="Pfam" id="PF02597">
    <property type="entry name" value="ThiS"/>
    <property type="match status" value="1"/>
</dbReference>
<dbReference type="EMBL" id="QZKU01000121">
    <property type="protein sequence ID" value="RJP17090.1"/>
    <property type="molecule type" value="Genomic_DNA"/>
</dbReference>
<name>A0A3A4NIR1_ABYX5</name>
<protein>
    <recommendedName>
        <fullName evidence="3">MoaD/ThiS family protein</fullName>
    </recommendedName>
</protein>
<proteinExistence type="predicted"/>
<accession>A0A3A4NIR1</accession>
<comment type="caution">
    <text evidence="1">The sequence shown here is derived from an EMBL/GenBank/DDBJ whole genome shotgun (WGS) entry which is preliminary data.</text>
</comment>
<sequence>MKVKVRYLGAFADAVKYGEVLYDCSAITLDSLVEELAQRNGEKFRKLLVDPATGDIRGGAILLLNGHRIALDHPLCEHDELVFLTPVAGGKR</sequence>
<organism evidence="1 2">
    <name type="scientific">Abyssobacteria bacterium (strain SURF_5)</name>
    <dbReference type="NCBI Taxonomy" id="2093360"/>
    <lineage>
        <taxon>Bacteria</taxon>
        <taxon>Pseudomonadati</taxon>
        <taxon>Candidatus Hydrogenedentota</taxon>
        <taxon>Candidatus Abyssobacteria</taxon>
    </lineage>
</organism>
<dbReference type="InterPro" id="IPR003749">
    <property type="entry name" value="ThiS/MoaD-like"/>
</dbReference>
<reference evidence="1 2" key="1">
    <citation type="journal article" date="2017" name="ISME J.">
        <title>Energy and carbon metabolisms in a deep terrestrial subsurface fluid microbial community.</title>
        <authorList>
            <person name="Momper L."/>
            <person name="Jungbluth S.P."/>
            <person name="Lee M.D."/>
            <person name="Amend J.P."/>
        </authorList>
    </citation>
    <scope>NUCLEOTIDE SEQUENCE [LARGE SCALE GENOMIC DNA]</scope>
    <source>
        <strain evidence="1">SURF_5</strain>
    </source>
</reference>
<gene>
    <name evidence="1" type="ORF">C4520_17685</name>
</gene>
<dbReference type="CDD" id="cd17040">
    <property type="entry name" value="Ubl_MoaD_like"/>
    <property type="match status" value="1"/>
</dbReference>
<dbReference type="InterPro" id="IPR016155">
    <property type="entry name" value="Mopterin_synth/thiamin_S_b"/>
</dbReference>
<evidence type="ECO:0000313" key="1">
    <source>
        <dbReference type="EMBL" id="RJP17090.1"/>
    </source>
</evidence>
<dbReference type="Gene3D" id="3.10.20.30">
    <property type="match status" value="1"/>
</dbReference>
<dbReference type="Proteomes" id="UP000265882">
    <property type="component" value="Unassembled WGS sequence"/>
</dbReference>